<dbReference type="AlphaFoldDB" id="A0A1E3A837"/>
<dbReference type="RefSeq" id="WP_242878292.1">
    <property type="nucleotide sequence ID" value="NZ_DAWDRA010000244.1"/>
</dbReference>
<dbReference type="Proteomes" id="UP000094067">
    <property type="component" value="Unassembled WGS sequence"/>
</dbReference>
<dbReference type="GO" id="GO:0010181">
    <property type="term" value="F:FMN binding"/>
    <property type="evidence" value="ECO:0007669"/>
    <property type="project" value="InterPro"/>
</dbReference>
<comment type="caution">
    <text evidence="3">The sequence shown here is derived from an EMBL/GenBank/DDBJ whole genome shotgun (WGS) entry which is preliminary data.</text>
</comment>
<feature type="transmembrane region" description="Helical" evidence="1">
    <location>
        <begin position="44"/>
        <end position="60"/>
    </location>
</feature>
<evidence type="ECO:0000313" key="4">
    <source>
        <dbReference type="Proteomes" id="UP000094067"/>
    </source>
</evidence>
<name>A0A1E3A837_9FIRM</name>
<dbReference type="EMBL" id="MCGH01000003">
    <property type="protein sequence ID" value="ODM04561.1"/>
    <property type="molecule type" value="Genomic_DNA"/>
</dbReference>
<organism evidence="3 4">
    <name type="scientific">Eisenbergiella tayi</name>
    <dbReference type="NCBI Taxonomy" id="1432052"/>
    <lineage>
        <taxon>Bacteria</taxon>
        <taxon>Bacillati</taxon>
        <taxon>Bacillota</taxon>
        <taxon>Clostridia</taxon>
        <taxon>Lachnospirales</taxon>
        <taxon>Lachnospiraceae</taxon>
        <taxon>Eisenbergiella</taxon>
    </lineage>
</organism>
<evidence type="ECO:0000259" key="2">
    <source>
        <dbReference type="SMART" id="SM00900"/>
    </source>
</evidence>
<protein>
    <submittedName>
        <fullName evidence="3">FMN-binding domain protein</fullName>
    </submittedName>
</protein>
<dbReference type="GO" id="GO:0016020">
    <property type="term" value="C:membrane"/>
    <property type="evidence" value="ECO:0007669"/>
    <property type="project" value="InterPro"/>
</dbReference>
<evidence type="ECO:0000256" key="1">
    <source>
        <dbReference type="SAM" id="Phobius"/>
    </source>
</evidence>
<keyword evidence="1" id="KW-1133">Transmembrane helix</keyword>
<feature type="transmembrane region" description="Helical" evidence="1">
    <location>
        <begin position="99"/>
        <end position="118"/>
    </location>
</feature>
<dbReference type="SMART" id="SM00900">
    <property type="entry name" value="FMN_bind"/>
    <property type="match status" value="1"/>
</dbReference>
<feature type="transmembrane region" description="Helical" evidence="1">
    <location>
        <begin position="67"/>
        <end position="87"/>
    </location>
</feature>
<keyword evidence="1" id="KW-0472">Membrane</keyword>
<keyword evidence="1" id="KW-0812">Transmembrane</keyword>
<reference evidence="3 4" key="1">
    <citation type="submission" date="2016-07" db="EMBL/GenBank/DDBJ databases">
        <title>Characterization of isolates of Eisenbergiella tayi derived from blood cultures, using whole genome sequencing.</title>
        <authorList>
            <person name="Burdz T."/>
            <person name="Wiebe D."/>
            <person name="Huynh C."/>
            <person name="Bernard K."/>
        </authorList>
    </citation>
    <scope>NUCLEOTIDE SEQUENCE [LARGE SCALE GENOMIC DNA]</scope>
    <source>
        <strain evidence="3 4">NML 110608</strain>
    </source>
</reference>
<evidence type="ECO:0000313" key="3">
    <source>
        <dbReference type="EMBL" id="ODM04561.1"/>
    </source>
</evidence>
<accession>A0A1E3A837</accession>
<dbReference type="Gene3D" id="3.90.1010.20">
    <property type="match status" value="1"/>
</dbReference>
<proteinExistence type="predicted"/>
<gene>
    <name evidence="3" type="ORF">BEI61_05369</name>
</gene>
<dbReference type="Pfam" id="PF04205">
    <property type="entry name" value="FMN_bind"/>
    <property type="match status" value="1"/>
</dbReference>
<dbReference type="InterPro" id="IPR007329">
    <property type="entry name" value="FMN-bd"/>
</dbReference>
<sequence length="226" mass="24729">MGILTGLLCLLCFCLLSVKGITRKFGLSAADALFMKLHKPLSAALLIIGLIHLICALSLIKTRHISVYLSGAAILITLVLLITLCHICRDDRLRLKQHRLLTCIMLLCIVLHIVSYSIDYGNYRSAITDIHLSGTDFSRMPDGNYEGEYDAGYIYAKVQVTLRNGRITHIDLLSHDNERGKAAEQVLDVITDTQTLPVDAVSGATCSSLVIQKAVENALIGGISHE</sequence>
<feature type="domain" description="FMN-binding" evidence="2">
    <location>
        <begin position="152"/>
        <end position="222"/>
    </location>
</feature>